<keyword evidence="2" id="KW-1185">Reference proteome</keyword>
<keyword evidence="1" id="KW-1133">Transmembrane helix</keyword>
<proteinExistence type="predicted"/>
<feature type="transmembrane region" description="Helical" evidence="1">
    <location>
        <begin position="75"/>
        <end position="95"/>
    </location>
</feature>
<reference evidence="3" key="1">
    <citation type="submission" date="2016-11" db="UniProtKB">
        <authorList>
            <consortium name="WormBaseParasite"/>
        </authorList>
    </citation>
    <scope>IDENTIFICATION</scope>
</reference>
<accession>A0A1I7XKF4</accession>
<evidence type="ECO:0000256" key="1">
    <source>
        <dbReference type="SAM" id="Phobius"/>
    </source>
</evidence>
<name>A0A1I7XKF4_HETBA</name>
<evidence type="ECO:0000313" key="2">
    <source>
        <dbReference type="Proteomes" id="UP000095283"/>
    </source>
</evidence>
<protein>
    <submittedName>
        <fullName evidence="3">G_PROTEIN_RECEP_F1_2 domain-containing protein</fullName>
    </submittedName>
</protein>
<dbReference type="WBParaSite" id="Hba_18247">
    <property type="protein sequence ID" value="Hba_18247"/>
    <property type="gene ID" value="Hba_18247"/>
</dbReference>
<sequence length="119" mass="14012">MLQLDEMEREEFFREADIMSILFDPQFTILREDQSTKVFNIFLVISQACGTSYVLIVLLYRCWTKKRELCTQQAISNFVGVFVFFYSTCVLVLVANPRWKRHPLPEEESLHQLTASTHD</sequence>
<organism evidence="2 3">
    <name type="scientific">Heterorhabditis bacteriophora</name>
    <name type="common">Entomopathogenic nematode worm</name>
    <dbReference type="NCBI Taxonomy" id="37862"/>
    <lineage>
        <taxon>Eukaryota</taxon>
        <taxon>Metazoa</taxon>
        <taxon>Ecdysozoa</taxon>
        <taxon>Nematoda</taxon>
        <taxon>Chromadorea</taxon>
        <taxon>Rhabditida</taxon>
        <taxon>Rhabditina</taxon>
        <taxon>Rhabditomorpha</taxon>
        <taxon>Strongyloidea</taxon>
        <taxon>Heterorhabditidae</taxon>
        <taxon>Heterorhabditis</taxon>
    </lineage>
</organism>
<dbReference type="Proteomes" id="UP000095283">
    <property type="component" value="Unplaced"/>
</dbReference>
<keyword evidence="1" id="KW-0812">Transmembrane</keyword>
<dbReference type="AlphaFoldDB" id="A0A1I7XKF4"/>
<feature type="transmembrane region" description="Helical" evidence="1">
    <location>
        <begin position="41"/>
        <end position="63"/>
    </location>
</feature>
<keyword evidence="1" id="KW-0472">Membrane</keyword>
<evidence type="ECO:0000313" key="3">
    <source>
        <dbReference type="WBParaSite" id="Hba_18247"/>
    </source>
</evidence>